<evidence type="ECO:0000313" key="1">
    <source>
        <dbReference type="EMBL" id="SCU74497.1"/>
    </source>
</evidence>
<organism evidence="1">
    <name type="scientific">Cupriavidus necator</name>
    <name type="common">Alcaligenes eutrophus</name>
    <name type="synonym">Ralstonia eutropha</name>
    <dbReference type="NCBI Taxonomy" id="106590"/>
    <lineage>
        <taxon>Bacteria</taxon>
        <taxon>Pseudomonadati</taxon>
        <taxon>Pseudomonadota</taxon>
        <taxon>Betaproteobacteria</taxon>
        <taxon>Burkholderiales</taxon>
        <taxon>Burkholderiaceae</taxon>
        <taxon>Cupriavidus</taxon>
    </lineage>
</organism>
<name>A0A1K0IB48_CUPNE</name>
<accession>A0A1K0IB48</accession>
<proteinExistence type="predicted"/>
<gene>
    <name evidence="1" type="ORF">CNECB9_1810002</name>
</gene>
<reference evidence="1" key="1">
    <citation type="submission" date="2016-09" db="EMBL/GenBank/DDBJ databases">
        <authorList>
            <person name="Capua I."/>
            <person name="De Benedictis P."/>
            <person name="Joannis T."/>
            <person name="Lombin L.H."/>
            <person name="Cattoli G."/>
        </authorList>
    </citation>
    <scope>NUCLEOTIDE SEQUENCE</scope>
    <source>
        <strain evidence="1">B9</strain>
    </source>
</reference>
<dbReference type="EMBL" id="FMSH01000092">
    <property type="protein sequence ID" value="SCU74497.1"/>
    <property type="molecule type" value="Genomic_DNA"/>
</dbReference>
<protein>
    <submittedName>
        <fullName evidence="1">Uncharacterized protein</fullName>
    </submittedName>
</protein>
<sequence length="60" mass="6763">MPAMPARTVNRNALKRVAYSYCIQKHYRPAAAKPEIRLGIFPMRCVGPTLASILSHRCVH</sequence>
<dbReference type="AlphaFoldDB" id="A0A1K0IB48"/>